<dbReference type="InterPro" id="IPR001048">
    <property type="entry name" value="Asp/Glu/Uridylate_kinase"/>
</dbReference>
<evidence type="ECO:0000256" key="17">
    <source>
        <dbReference type="ARBA" id="ARBA00022857"/>
    </source>
</evidence>
<evidence type="ECO:0000256" key="22">
    <source>
        <dbReference type="ARBA" id="ARBA00023167"/>
    </source>
</evidence>
<dbReference type="SUPFAM" id="SSF55021">
    <property type="entry name" value="ACT-like"/>
    <property type="match status" value="2"/>
</dbReference>
<reference evidence="29 30" key="1">
    <citation type="submission" date="2017-02" db="EMBL/GenBank/DDBJ databases">
        <authorList>
            <person name="Peterson S.W."/>
        </authorList>
    </citation>
    <scope>NUCLEOTIDE SEQUENCE [LARGE SCALE GENOMIC DNA]</scope>
    <source>
        <strain evidence="29 30">ATCC 43324</strain>
    </source>
</reference>
<comment type="similarity">
    <text evidence="7">In the C-terminal section; belongs to the homoserine dehydrogenase family.</text>
</comment>
<evidence type="ECO:0000256" key="7">
    <source>
        <dbReference type="ARBA" id="ARBA00007952"/>
    </source>
</evidence>
<dbReference type="GO" id="GO:0009088">
    <property type="term" value="P:threonine biosynthetic process"/>
    <property type="evidence" value="ECO:0007669"/>
    <property type="project" value="UniProtKB-UniPathway"/>
</dbReference>
<comment type="function">
    <text evidence="24">Bifunctional aspartate kinase and homoserine dehydrogenase that catalyzes the first and the third steps toward the synthesis of lysine, methionine and threonine from aspartate.</text>
</comment>
<dbReference type="InterPro" id="IPR018042">
    <property type="entry name" value="Aspartate_kinase_CS"/>
</dbReference>
<keyword evidence="18" id="KW-0560">Oxidoreductase</keyword>
<comment type="catalytic activity">
    <reaction evidence="25">
        <text>L-aspartate + ATP = 4-phospho-L-aspartate + ADP</text>
        <dbReference type="Rhea" id="RHEA:23776"/>
        <dbReference type="ChEBI" id="CHEBI:29991"/>
        <dbReference type="ChEBI" id="CHEBI:30616"/>
        <dbReference type="ChEBI" id="CHEBI:57535"/>
        <dbReference type="ChEBI" id="CHEBI:456216"/>
        <dbReference type="EC" id="2.7.2.4"/>
    </reaction>
    <physiologicalReaction direction="left-to-right" evidence="25">
        <dbReference type="Rhea" id="RHEA:23777"/>
    </physiologicalReaction>
</comment>
<dbReference type="Pfam" id="PF22468">
    <property type="entry name" value="ACT_9"/>
    <property type="match status" value="2"/>
</dbReference>
<dbReference type="GO" id="GO:0050661">
    <property type="term" value="F:NADP binding"/>
    <property type="evidence" value="ECO:0007669"/>
    <property type="project" value="InterPro"/>
</dbReference>
<keyword evidence="19" id="KW-0520">NAD</keyword>
<dbReference type="InterPro" id="IPR049638">
    <property type="entry name" value="AK-HD"/>
</dbReference>
<comment type="pathway">
    <text evidence="4">Amino-acid biosynthesis; L-threonine biosynthesis; L-threonine from L-aspartate: step 3/5.</text>
</comment>
<evidence type="ECO:0000256" key="23">
    <source>
        <dbReference type="ARBA" id="ARBA00023268"/>
    </source>
</evidence>
<evidence type="ECO:0000313" key="30">
    <source>
        <dbReference type="Proteomes" id="UP000190065"/>
    </source>
</evidence>
<comment type="pathway">
    <text evidence="2">Amino-acid biosynthesis; L-lysine biosynthesis via DAP pathway; (S)-tetrahydrodipicolinate from L-aspartate: step 1/4.</text>
</comment>
<evidence type="ECO:0000256" key="16">
    <source>
        <dbReference type="ARBA" id="ARBA00022840"/>
    </source>
</evidence>
<comment type="catalytic activity">
    <reaction evidence="26">
        <text>L-homoserine + NADP(+) = L-aspartate 4-semialdehyde + NADPH + H(+)</text>
        <dbReference type="Rhea" id="RHEA:15761"/>
        <dbReference type="ChEBI" id="CHEBI:15378"/>
        <dbReference type="ChEBI" id="CHEBI:57476"/>
        <dbReference type="ChEBI" id="CHEBI:57783"/>
        <dbReference type="ChEBI" id="CHEBI:58349"/>
        <dbReference type="ChEBI" id="CHEBI:537519"/>
        <dbReference type="EC" id="1.1.1.3"/>
    </reaction>
    <physiologicalReaction direction="right-to-left" evidence="26">
        <dbReference type="Rhea" id="RHEA:15763"/>
    </physiologicalReaction>
</comment>
<dbReference type="SUPFAM" id="SSF55347">
    <property type="entry name" value="Glyceraldehyde-3-phosphate dehydrogenase-like, C-terminal domain"/>
    <property type="match status" value="1"/>
</dbReference>
<evidence type="ECO:0000256" key="13">
    <source>
        <dbReference type="ARBA" id="ARBA00022723"/>
    </source>
</evidence>
<dbReference type="UniPathway" id="UPA00034">
    <property type="reaction ID" value="UER00015"/>
</dbReference>
<dbReference type="InterPro" id="IPR041743">
    <property type="entry name" value="AK-HSDH_N"/>
</dbReference>
<dbReference type="InterPro" id="IPR045865">
    <property type="entry name" value="ACT-like_dom_sf"/>
</dbReference>
<dbReference type="GO" id="GO:0009086">
    <property type="term" value="P:methionine biosynthetic process"/>
    <property type="evidence" value="ECO:0007669"/>
    <property type="project" value="UniProtKB-KW"/>
</dbReference>
<evidence type="ECO:0000256" key="5">
    <source>
        <dbReference type="ARBA" id="ARBA00005062"/>
    </source>
</evidence>
<dbReference type="UniPathway" id="UPA00051">
    <property type="reaction ID" value="UER00462"/>
</dbReference>
<dbReference type="FunFam" id="3.30.360.10:FF:000006">
    <property type="entry name" value="Bifunctional aspartokinase/homoserine dehydrogenase"/>
    <property type="match status" value="1"/>
</dbReference>
<comment type="cofactor">
    <cofactor evidence="1">
        <name>a metal cation</name>
        <dbReference type="ChEBI" id="CHEBI:25213"/>
    </cofactor>
</comment>
<dbReference type="PANTHER" id="PTHR43070">
    <property type="match status" value="1"/>
</dbReference>
<organism evidence="29 30">
    <name type="scientific">Segatella oulorum</name>
    <dbReference type="NCBI Taxonomy" id="28136"/>
    <lineage>
        <taxon>Bacteria</taxon>
        <taxon>Pseudomonadati</taxon>
        <taxon>Bacteroidota</taxon>
        <taxon>Bacteroidia</taxon>
        <taxon>Bacteroidales</taxon>
        <taxon>Prevotellaceae</taxon>
        <taxon>Segatella</taxon>
    </lineage>
</organism>
<dbReference type="NCBIfam" id="TIGR00657">
    <property type="entry name" value="asp_kinases"/>
    <property type="match status" value="1"/>
</dbReference>
<keyword evidence="20" id="KW-0915">Sodium</keyword>
<dbReference type="EMBL" id="FUXK01000011">
    <property type="protein sequence ID" value="SJZ81820.1"/>
    <property type="molecule type" value="Genomic_DNA"/>
</dbReference>
<comment type="pathway">
    <text evidence="5">Amino-acid biosynthesis; L-methionine biosynthesis via de novo pathway; L-homoserine from L-aspartate: step 3/3.</text>
</comment>
<evidence type="ECO:0000256" key="12">
    <source>
        <dbReference type="ARBA" id="ARBA00022697"/>
    </source>
</evidence>
<evidence type="ECO:0000256" key="21">
    <source>
        <dbReference type="ARBA" id="ARBA00023154"/>
    </source>
</evidence>
<dbReference type="Pfam" id="PF00696">
    <property type="entry name" value="AA_kinase"/>
    <property type="match status" value="1"/>
</dbReference>
<sequence length="849" mass="92874">MATPSQSLVLFVGYARNNSYFCNAPFGGNIIPNLNVFFMKVLKFGGTSVGSVESIQSLKHIVENEAQHGDVVVVVSALGGITDQLLATSLLAQQHRDEWKASFDAMVARHHKMIDCIIDNADARQQLAQQLDTLFEQLRSIYFGVYLVHDLSEKTTNTIVSYGERLSSLIVATLIKGAQWFDSRTFIKTERANHKNLLDNELTNQLVKQTFARQPHIALVPGFISTDRDTGEITNLGRGGSDYTAAIIAAALDAEVLEIWTDVNGFMTADPRVIKGAYTIAELSYIEAMELCNFGAKVVYPPTIYPVCVKNIPIKVKNTFNPTNPGTTIKAEIANDHKPIKGISSINGTALITVTGLSMVGVIGVNRRIFTALANRGISVFMVAQASSENSTSIGVRDEDADQAAQVLNETFAAEIEDGAMFPMHIKRGLATVAIVGANMKDLPGSAGKLFGTLGRSGISVIACAQGASETNISFVVKSESLRKALNVIHDSFFLSEYKVLNLFICGVGTVGGKLIEQIRRQHETLKARNQLQLNVVGIASSKRAIFNREGLDLAHYQEALQAAQPSTPETLRRTITEMNMFNSVFVDCTASQDIAALYQQFLDHNISIIAANKIAASGPFNAYAALKQTALQRGVKFRYETNVGAGLPIISTINDLRNSGDQILRIEAVLSGTLNFIFNEISAEVPFSEAVRRAQAMGYSEPDPCIDLSGIDVVRKLVILAREAGYAVEQADVDKQLFIPQRYFEGTLDEFWQLLPQLDAEFETRRRQLEREDKRWRFVATMDGQKTSVALKAVPRGHPFYQLAGSNNIVLLTTARYKEYPMLIQGYGAGASVTAAGVFANIMSIANI</sequence>
<dbReference type="CDD" id="cd04892">
    <property type="entry name" value="ACT_AK-like_2"/>
    <property type="match status" value="1"/>
</dbReference>
<feature type="domain" description="ACT" evidence="28">
    <location>
        <begin position="435"/>
        <end position="508"/>
    </location>
</feature>
<dbReference type="GO" id="GO:0046872">
    <property type="term" value="F:metal ion binding"/>
    <property type="evidence" value="ECO:0007669"/>
    <property type="project" value="UniProtKB-KW"/>
</dbReference>
<dbReference type="NCBIfam" id="NF006959">
    <property type="entry name" value="PRK09436.1"/>
    <property type="match status" value="1"/>
</dbReference>
<dbReference type="PROSITE" id="PS01042">
    <property type="entry name" value="HOMOSER_DHGENASE"/>
    <property type="match status" value="1"/>
</dbReference>
<evidence type="ECO:0000256" key="27">
    <source>
        <dbReference type="ARBA" id="ARBA00049031"/>
    </source>
</evidence>
<evidence type="ECO:0000256" key="2">
    <source>
        <dbReference type="ARBA" id="ARBA00004766"/>
    </source>
</evidence>
<keyword evidence="21" id="KW-0457">Lysine biosynthesis</keyword>
<dbReference type="eggNOG" id="COG0527">
    <property type="taxonomic scope" value="Bacteria"/>
</dbReference>
<evidence type="ECO:0000256" key="20">
    <source>
        <dbReference type="ARBA" id="ARBA00023053"/>
    </source>
</evidence>
<evidence type="ECO:0000256" key="4">
    <source>
        <dbReference type="ARBA" id="ARBA00005056"/>
    </source>
</evidence>
<gene>
    <name evidence="29" type="ORF">SAMN02745202_01168</name>
</gene>
<evidence type="ECO:0000256" key="8">
    <source>
        <dbReference type="ARBA" id="ARBA00010046"/>
    </source>
</evidence>
<evidence type="ECO:0000256" key="9">
    <source>
        <dbReference type="ARBA" id="ARBA00011881"/>
    </source>
</evidence>
<dbReference type="InterPro" id="IPR036393">
    <property type="entry name" value="AceGlu_kinase-like_sf"/>
</dbReference>
<dbReference type="InterPro" id="IPR005106">
    <property type="entry name" value="Asp/hSer_DH_NAD-bd"/>
</dbReference>
<dbReference type="InterPro" id="IPR054352">
    <property type="entry name" value="ACT_Aspartokinase"/>
</dbReference>
<comment type="similarity">
    <text evidence="8">In the N-terminal section; belongs to the aspartokinase family.</text>
</comment>
<evidence type="ECO:0000256" key="25">
    <source>
        <dbReference type="ARBA" id="ARBA00048561"/>
    </source>
</evidence>
<dbReference type="SUPFAM" id="SSF53633">
    <property type="entry name" value="Carbamate kinase-like"/>
    <property type="match status" value="1"/>
</dbReference>
<evidence type="ECO:0000256" key="11">
    <source>
        <dbReference type="ARBA" id="ARBA00022679"/>
    </source>
</evidence>
<evidence type="ECO:0000259" key="28">
    <source>
        <dbReference type="PROSITE" id="PS51671"/>
    </source>
</evidence>
<keyword evidence="17" id="KW-0521">NADP</keyword>
<dbReference type="InterPro" id="IPR001342">
    <property type="entry name" value="HDH_cat"/>
</dbReference>
<dbReference type="STRING" id="28136.SAMN02745202_01168"/>
<dbReference type="InterPro" id="IPR001341">
    <property type="entry name" value="Asp_kinase"/>
</dbReference>
<proteinExistence type="inferred from homology"/>
<dbReference type="eggNOG" id="COG0460">
    <property type="taxonomic scope" value="Bacteria"/>
</dbReference>
<dbReference type="PIRSF" id="PIRSF000727">
    <property type="entry name" value="ThrA"/>
    <property type="match status" value="1"/>
</dbReference>
<dbReference type="InterPro" id="IPR042199">
    <property type="entry name" value="AsparK_Bifunc_asparK/hSer_DH"/>
</dbReference>
<keyword evidence="11" id="KW-0808">Transferase</keyword>
<evidence type="ECO:0000256" key="1">
    <source>
        <dbReference type="ARBA" id="ARBA00001920"/>
    </source>
</evidence>
<dbReference type="GO" id="GO:0009089">
    <property type="term" value="P:lysine biosynthetic process via diaminopimelate"/>
    <property type="evidence" value="ECO:0007669"/>
    <property type="project" value="UniProtKB-UniPathway"/>
</dbReference>
<name>A0A1T4NRB9_9BACT</name>
<evidence type="ECO:0000256" key="10">
    <source>
        <dbReference type="ARBA" id="ARBA00022605"/>
    </source>
</evidence>
<keyword evidence="15 29" id="KW-0418">Kinase</keyword>
<dbReference type="Gene3D" id="1.20.120.1320">
    <property type="entry name" value="Aspartokinase, catalytic domain"/>
    <property type="match status" value="1"/>
</dbReference>
<dbReference type="Pfam" id="PF03447">
    <property type="entry name" value="NAD_binding_3"/>
    <property type="match status" value="1"/>
</dbReference>
<keyword evidence="14" id="KW-0547">Nucleotide-binding</keyword>
<comment type="pathway">
    <text evidence="6">Amino-acid biosynthesis; L-threonine biosynthesis; L-threonine from L-aspartate: step 1/5.</text>
</comment>
<keyword evidence="23" id="KW-0511">Multifunctional enzyme</keyword>
<keyword evidence="16" id="KW-0067">ATP-binding</keyword>
<keyword evidence="12" id="KW-0791">Threonine biosynthesis</keyword>
<comment type="catalytic activity">
    <reaction evidence="27">
        <text>L-homoserine + NAD(+) = L-aspartate 4-semialdehyde + NADH + H(+)</text>
        <dbReference type="Rhea" id="RHEA:15757"/>
        <dbReference type="ChEBI" id="CHEBI:15378"/>
        <dbReference type="ChEBI" id="CHEBI:57476"/>
        <dbReference type="ChEBI" id="CHEBI:57540"/>
        <dbReference type="ChEBI" id="CHEBI:57945"/>
        <dbReference type="ChEBI" id="CHEBI:537519"/>
        <dbReference type="EC" id="1.1.1.3"/>
    </reaction>
    <physiologicalReaction direction="right-to-left" evidence="27">
        <dbReference type="Rhea" id="RHEA:15759"/>
    </physiologicalReaction>
</comment>
<dbReference type="SUPFAM" id="SSF51735">
    <property type="entry name" value="NAD(P)-binding Rossmann-fold domains"/>
    <property type="match status" value="1"/>
</dbReference>
<dbReference type="Gene3D" id="3.40.1160.10">
    <property type="entry name" value="Acetylglutamate kinase-like"/>
    <property type="match status" value="1"/>
</dbReference>
<evidence type="ECO:0000256" key="3">
    <source>
        <dbReference type="ARBA" id="ARBA00004986"/>
    </source>
</evidence>
<comment type="pathway">
    <text evidence="3">Amino-acid biosynthesis; L-methionine biosynthesis via de novo pathway; L-homoserine from L-aspartate: step 1/3.</text>
</comment>
<keyword evidence="13" id="KW-0479">Metal-binding</keyword>
<dbReference type="InterPro" id="IPR002912">
    <property type="entry name" value="ACT_dom"/>
</dbReference>
<dbReference type="GO" id="GO:0004072">
    <property type="term" value="F:aspartate kinase activity"/>
    <property type="evidence" value="ECO:0007669"/>
    <property type="project" value="UniProtKB-EC"/>
</dbReference>
<dbReference type="UniPathway" id="UPA00050">
    <property type="reaction ID" value="UER00063"/>
</dbReference>
<evidence type="ECO:0000256" key="6">
    <source>
        <dbReference type="ARBA" id="ARBA00005139"/>
    </source>
</evidence>
<keyword evidence="22" id="KW-0486">Methionine biosynthesis</keyword>
<dbReference type="PROSITE" id="PS00324">
    <property type="entry name" value="ASPARTOKINASE"/>
    <property type="match status" value="1"/>
</dbReference>
<dbReference type="InterPro" id="IPR019811">
    <property type="entry name" value="HDH_CS"/>
</dbReference>
<dbReference type="Pfam" id="PF00742">
    <property type="entry name" value="Homoserine_dh"/>
    <property type="match status" value="1"/>
</dbReference>
<accession>A0A1T4NRB9</accession>
<dbReference type="Gene3D" id="3.40.50.720">
    <property type="entry name" value="NAD(P)-binding Rossmann-like Domain"/>
    <property type="match status" value="1"/>
</dbReference>
<dbReference type="CDD" id="cd04257">
    <property type="entry name" value="AAK_AK-HSDH"/>
    <property type="match status" value="1"/>
</dbReference>
<dbReference type="InterPro" id="IPR011147">
    <property type="entry name" value="Bifunc_Aspkin/hSer_DH"/>
</dbReference>
<dbReference type="FunFam" id="3.30.2130.10:FF:000001">
    <property type="entry name" value="Bifunctional aspartokinase/homoserine dehydrogenase"/>
    <property type="match status" value="1"/>
</dbReference>
<comment type="subunit">
    <text evidence="9">Homotetramer.</text>
</comment>
<dbReference type="GO" id="GO:0005524">
    <property type="term" value="F:ATP binding"/>
    <property type="evidence" value="ECO:0007669"/>
    <property type="project" value="UniProtKB-KW"/>
</dbReference>
<dbReference type="AlphaFoldDB" id="A0A1T4NRB9"/>
<dbReference type="Gene3D" id="3.30.360.10">
    <property type="entry name" value="Dihydrodipicolinate Reductase, domain 2"/>
    <property type="match status" value="1"/>
</dbReference>
<dbReference type="PROSITE" id="PS51671">
    <property type="entry name" value="ACT"/>
    <property type="match status" value="1"/>
</dbReference>
<evidence type="ECO:0000313" key="29">
    <source>
        <dbReference type="EMBL" id="SJZ81820.1"/>
    </source>
</evidence>
<dbReference type="CDD" id="cd04921">
    <property type="entry name" value="ACT_AKi-HSDH-ThrA-like_1"/>
    <property type="match status" value="1"/>
</dbReference>
<dbReference type="PANTHER" id="PTHR43070:SF3">
    <property type="entry name" value="HOMOSERINE DEHYDROGENASE"/>
    <property type="match status" value="1"/>
</dbReference>
<protein>
    <submittedName>
        <fullName evidence="29">Aspartate kinase</fullName>
    </submittedName>
</protein>
<evidence type="ECO:0000256" key="18">
    <source>
        <dbReference type="ARBA" id="ARBA00023002"/>
    </source>
</evidence>
<dbReference type="Gene3D" id="3.30.2130.10">
    <property type="entry name" value="VC0802-like"/>
    <property type="match status" value="1"/>
</dbReference>
<dbReference type="InterPro" id="IPR036291">
    <property type="entry name" value="NAD(P)-bd_dom_sf"/>
</dbReference>
<keyword evidence="10" id="KW-0028">Amino-acid biosynthesis</keyword>
<dbReference type="GO" id="GO:0009090">
    <property type="term" value="P:homoserine biosynthetic process"/>
    <property type="evidence" value="ECO:0007669"/>
    <property type="project" value="UniProtKB-ARBA"/>
</dbReference>
<evidence type="ECO:0000256" key="14">
    <source>
        <dbReference type="ARBA" id="ARBA00022741"/>
    </source>
</evidence>
<evidence type="ECO:0000256" key="26">
    <source>
        <dbReference type="ARBA" id="ARBA00048841"/>
    </source>
</evidence>
<dbReference type="Proteomes" id="UP000190065">
    <property type="component" value="Unassembled WGS sequence"/>
</dbReference>
<evidence type="ECO:0000256" key="19">
    <source>
        <dbReference type="ARBA" id="ARBA00023027"/>
    </source>
</evidence>
<evidence type="ECO:0000256" key="15">
    <source>
        <dbReference type="ARBA" id="ARBA00022777"/>
    </source>
</evidence>
<evidence type="ECO:0000256" key="24">
    <source>
        <dbReference type="ARBA" id="ARBA00044938"/>
    </source>
</evidence>
<dbReference type="GO" id="GO:0004412">
    <property type="term" value="F:homoserine dehydrogenase activity"/>
    <property type="evidence" value="ECO:0007669"/>
    <property type="project" value="UniProtKB-EC"/>
</dbReference>